<dbReference type="Proteomes" id="UP001205566">
    <property type="component" value="Unassembled WGS sequence"/>
</dbReference>
<dbReference type="Gene3D" id="2.60.120.380">
    <property type="match status" value="1"/>
</dbReference>
<evidence type="ECO:0000313" key="3">
    <source>
        <dbReference type="Proteomes" id="UP001205566"/>
    </source>
</evidence>
<dbReference type="EMBL" id="JACASI010000025">
    <property type="protein sequence ID" value="MCQ3829586.1"/>
    <property type="molecule type" value="Genomic_DNA"/>
</dbReference>
<evidence type="ECO:0000256" key="1">
    <source>
        <dbReference type="SAM" id="SignalP"/>
    </source>
</evidence>
<sequence>MQPTYTAFQKRLRPGTARVLTCLLIVSPPPLVQAQEGQASSPVHQTVEAPRSSAKKIQLHKRANSPFESAGVKGSVTGENAIEYLIEAKTGQSLELDLRSDHALAGYRITAPAAPRALHHGQGRHSVYSGTLPRDGTYRVLVYLLDAAAKNGDRAEFFLNIRIRNPG</sequence>
<keyword evidence="1" id="KW-0732">Signal</keyword>
<protein>
    <recommendedName>
        <fullName evidence="4">DNA breaking-rejoining protein</fullName>
    </recommendedName>
</protein>
<proteinExistence type="predicted"/>
<organism evidence="2 3">
    <name type="scientific">Microbulbifer elongatus</name>
    <dbReference type="NCBI Taxonomy" id="86173"/>
    <lineage>
        <taxon>Bacteria</taxon>
        <taxon>Pseudomonadati</taxon>
        <taxon>Pseudomonadota</taxon>
        <taxon>Gammaproteobacteria</taxon>
        <taxon>Cellvibrionales</taxon>
        <taxon>Microbulbiferaceae</taxon>
        <taxon>Microbulbifer</taxon>
    </lineage>
</organism>
<comment type="caution">
    <text evidence="2">The sequence shown here is derived from an EMBL/GenBank/DDBJ whole genome shotgun (WGS) entry which is preliminary data.</text>
</comment>
<reference evidence="2" key="1">
    <citation type="thesis" date="2020" institute="Technische Universitat Dresden" country="Dresden, Germany">
        <title>The Agarolytic System of Microbulbifer elongatus PORT2, Isolated from Batu Karas, Pangandaran West Java Indonesia.</title>
        <authorList>
            <person name="Anggraeni S.R."/>
        </authorList>
    </citation>
    <scope>NUCLEOTIDE SEQUENCE</scope>
    <source>
        <strain evidence="2">PORT2</strain>
    </source>
</reference>
<gene>
    <name evidence="2" type="ORF">HXX02_09005</name>
</gene>
<feature type="signal peptide" evidence="1">
    <location>
        <begin position="1"/>
        <end position="34"/>
    </location>
</feature>
<keyword evidence="3" id="KW-1185">Reference proteome</keyword>
<evidence type="ECO:0000313" key="2">
    <source>
        <dbReference type="EMBL" id="MCQ3829586.1"/>
    </source>
</evidence>
<feature type="chain" id="PRO_5047214893" description="DNA breaking-rejoining protein" evidence="1">
    <location>
        <begin position="35"/>
        <end position="167"/>
    </location>
</feature>
<dbReference type="RefSeq" id="WP_255874391.1">
    <property type="nucleotide sequence ID" value="NZ_JACASI010000025.1"/>
</dbReference>
<name>A0ABT1P0D1_9GAMM</name>
<evidence type="ECO:0008006" key="4">
    <source>
        <dbReference type="Google" id="ProtNLM"/>
    </source>
</evidence>
<accession>A0ABT1P0D1</accession>